<protein>
    <submittedName>
        <fullName evidence="7">MltA-interacting MipA family protein</fullName>
    </submittedName>
</protein>
<proteinExistence type="inferred from homology"/>
<name>D5CRT5_SIDLE</name>
<dbReference type="STRING" id="580332.Slit_1434"/>
<dbReference type="eggNOG" id="COG3713">
    <property type="taxonomic scope" value="Bacteria"/>
</dbReference>
<dbReference type="HOGENOM" id="CLU_063465_1_1_4"/>
<dbReference type="Proteomes" id="UP000001625">
    <property type="component" value="Chromosome"/>
</dbReference>
<reference evidence="7 8" key="1">
    <citation type="submission" date="2010-03" db="EMBL/GenBank/DDBJ databases">
        <title>Complete sequence of Sideroxydans lithotrophicus ES-1.</title>
        <authorList>
            <consortium name="US DOE Joint Genome Institute"/>
            <person name="Lucas S."/>
            <person name="Copeland A."/>
            <person name="Lapidus A."/>
            <person name="Cheng J.-F."/>
            <person name="Bruce D."/>
            <person name="Goodwin L."/>
            <person name="Pitluck S."/>
            <person name="Munk A.C."/>
            <person name="Detter J.C."/>
            <person name="Han C."/>
            <person name="Tapia R."/>
            <person name="Larimer F."/>
            <person name="Land M."/>
            <person name="Hauser L."/>
            <person name="Kyrpides N."/>
            <person name="Ivanova N."/>
            <person name="Emerson D."/>
            <person name="Woyke T."/>
        </authorList>
    </citation>
    <scope>NUCLEOTIDE SEQUENCE [LARGE SCALE GENOMIC DNA]</scope>
    <source>
        <strain evidence="7 8">ES-1</strain>
    </source>
</reference>
<sequence length="259" mass="28329" precursor="true">MDAGKISKKNKGLFLSGMACLISIATMATEAAEFPGSLQGDIGMGAYYTHSIIRGKGDEVSVLPYADFEYGRMFARVDTLGIKTLQMGYGHLELVGRISQDGFSTNSSSLQGIASRETSIPLGIGTLQVTPLGALMVNLFHDVRRSGGDWFEAIYGGEIDLRRLTLYPLIGADYQSREYVGYYYGISPQEAAASQYAAYAPAGSLNGLFGLIGDIELSDSYHLNLYVRRKWLGSSIRQSPIVSQRYLDTGYLALSYRFK</sequence>
<keyword evidence="3 6" id="KW-0732">Signal</keyword>
<evidence type="ECO:0000256" key="2">
    <source>
        <dbReference type="ARBA" id="ARBA00005722"/>
    </source>
</evidence>
<organism evidence="7 8">
    <name type="scientific">Sideroxydans lithotrophicus (strain ES-1)</name>
    <dbReference type="NCBI Taxonomy" id="580332"/>
    <lineage>
        <taxon>Bacteria</taxon>
        <taxon>Pseudomonadati</taxon>
        <taxon>Pseudomonadota</taxon>
        <taxon>Betaproteobacteria</taxon>
        <taxon>Nitrosomonadales</taxon>
        <taxon>Gallionellaceae</taxon>
        <taxon>Sideroxydans</taxon>
    </lineage>
</organism>
<keyword evidence="8" id="KW-1185">Reference proteome</keyword>
<dbReference type="EMBL" id="CP001965">
    <property type="protein sequence ID" value="ADE11671.1"/>
    <property type="molecule type" value="Genomic_DNA"/>
</dbReference>
<gene>
    <name evidence="7" type="ordered locus">Slit_1434</name>
</gene>
<evidence type="ECO:0000256" key="6">
    <source>
        <dbReference type="SAM" id="SignalP"/>
    </source>
</evidence>
<comment type="subcellular location">
    <subcellularLocation>
        <location evidence="1">Cell outer membrane</location>
    </subcellularLocation>
</comment>
<evidence type="ECO:0000256" key="5">
    <source>
        <dbReference type="ARBA" id="ARBA00023237"/>
    </source>
</evidence>
<dbReference type="InterPro" id="IPR010583">
    <property type="entry name" value="MipA"/>
</dbReference>
<dbReference type="KEGG" id="slt:Slit_1434"/>
<evidence type="ECO:0000256" key="1">
    <source>
        <dbReference type="ARBA" id="ARBA00004442"/>
    </source>
</evidence>
<evidence type="ECO:0000256" key="3">
    <source>
        <dbReference type="ARBA" id="ARBA00022729"/>
    </source>
</evidence>
<dbReference type="PANTHER" id="PTHR38776:SF1">
    <property type="entry name" value="MLTA-INTERACTING PROTEIN-RELATED"/>
    <property type="match status" value="1"/>
</dbReference>
<feature type="signal peptide" evidence="6">
    <location>
        <begin position="1"/>
        <end position="28"/>
    </location>
</feature>
<evidence type="ECO:0000313" key="7">
    <source>
        <dbReference type="EMBL" id="ADE11671.1"/>
    </source>
</evidence>
<dbReference type="PANTHER" id="PTHR38776">
    <property type="entry name" value="MLTA-INTERACTING PROTEIN-RELATED"/>
    <property type="match status" value="1"/>
</dbReference>
<keyword evidence="4" id="KW-0472">Membrane</keyword>
<accession>D5CRT5</accession>
<evidence type="ECO:0000313" key="8">
    <source>
        <dbReference type="Proteomes" id="UP000001625"/>
    </source>
</evidence>
<keyword evidence="5" id="KW-0998">Cell outer membrane</keyword>
<comment type="similarity">
    <text evidence="2">Belongs to the MipA/OmpV family.</text>
</comment>
<dbReference type="AlphaFoldDB" id="D5CRT5"/>
<feature type="chain" id="PRO_5003070466" evidence="6">
    <location>
        <begin position="29"/>
        <end position="259"/>
    </location>
</feature>
<dbReference type="RefSeq" id="WP_013029569.1">
    <property type="nucleotide sequence ID" value="NC_013959.1"/>
</dbReference>
<dbReference type="GO" id="GO:0009279">
    <property type="term" value="C:cell outer membrane"/>
    <property type="evidence" value="ECO:0007669"/>
    <property type="project" value="UniProtKB-SubCell"/>
</dbReference>
<dbReference type="Pfam" id="PF06629">
    <property type="entry name" value="MipA"/>
    <property type="match status" value="1"/>
</dbReference>
<evidence type="ECO:0000256" key="4">
    <source>
        <dbReference type="ARBA" id="ARBA00023136"/>
    </source>
</evidence>